<dbReference type="Gene3D" id="3.40.50.2300">
    <property type="match status" value="1"/>
</dbReference>
<keyword evidence="5" id="KW-1185">Reference proteome</keyword>
<proteinExistence type="predicted"/>
<feature type="modified residue" description="4-aspartylphosphate" evidence="1">
    <location>
        <position position="54"/>
    </location>
</feature>
<dbReference type="SUPFAM" id="SSF52172">
    <property type="entry name" value="CheY-like"/>
    <property type="match status" value="1"/>
</dbReference>
<dbReference type="SMART" id="SM00850">
    <property type="entry name" value="LytTR"/>
    <property type="match status" value="1"/>
</dbReference>
<evidence type="ECO:0000313" key="5">
    <source>
        <dbReference type="Proteomes" id="UP000482960"/>
    </source>
</evidence>
<feature type="domain" description="Response regulatory" evidence="2">
    <location>
        <begin position="3"/>
        <end position="116"/>
    </location>
</feature>
<evidence type="ECO:0000313" key="4">
    <source>
        <dbReference type="EMBL" id="GFJ91340.1"/>
    </source>
</evidence>
<dbReference type="PANTHER" id="PTHR37299:SF1">
    <property type="entry name" value="STAGE 0 SPORULATION PROTEIN A HOMOLOG"/>
    <property type="match status" value="1"/>
</dbReference>
<dbReference type="GO" id="GO:0003677">
    <property type="term" value="F:DNA binding"/>
    <property type="evidence" value="ECO:0007669"/>
    <property type="project" value="UniProtKB-KW"/>
</dbReference>
<protein>
    <submittedName>
        <fullName evidence="4">DNA-binding response regulator</fullName>
    </submittedName>
</protein>
<evidence type="ECO:0000259" key="3">
    <source>
        <dbReference type="PROSITE" id="PS50930"/>
    </source>
</evidence>
<keyword evidence="4" id="KW-0238">DNA-binding</keyword>
<evidence type="ECO:0000259" key="2">
    <source>
        <dbReference type="PROSITE" id="PS50110"/>
    </source>
</evidence>
<dbReference type="PROSITE" id="PS50930">
    <property type="entry name" value="HTH_LYTTR"/>
    <property type="match status" value="1"/>
</dbReference>
<dbReference type="InterPro" id="IPR007492">
    <property type="entry name" value="LytTR_DNA-bd_dom"/>
</dbReference>
<dbReference type="InterPro" id="IPR011006">
    <property type="entry name" value="CheY-like_superfamily"/>
</dbReference>
<dbReference type="EMBL" id="BLPG01000001">
    <property type="protein sequence ID" value="GFJ91340.1"/>
    <property type="molecule type" value="Genomic_DNA"/>
</dbReference>
<dbReference type="InterPro" id="IPR046947">
    <property type="entry name" value="LytR-like"/>
</dbReference>
<reference evidence="4 5" key="2">
    <citation type="submission" date="2020-03" db="EMBL/GenBank/DDBJ databases">
        <authorList>
            <person name="Ichikawa N."/>
            <person name="Kimura A."/>
            <person name="Kitahashi Y."/>
            <person name="Uohara A."/>
        </authorList>
    </citation>
    <scope>NUCLEOTIDE SEQUENCE [LARGE SCALE GENOMIC DNA]</scope>
    <source>
        <strain evidence="4 5">NBRC 108638</strain>
    </source>
</reference>
<dbReference type="InterPro" id="IPR001789">
    <property type="entry name" value="Sig_transdc_resp-reg_receiver"/>
</dbReference>
<dbReference type="Gene3D" id="2.40.50.1020">
    <property type="entry name" value="LytTr DNA-binding domain"/>
    <property type="match status" value="1"/>
</dbReference>
<gene>
    <name evidence="4" type="ORF">Prum_049820</name>
</gene>
<dbReference type="PANTHER" id="PTHR37299">
    <property type="entry name" value="TRANSCRIPTIONAL REGULATOR-RELATED"/>
    <property type="match status" value="1"/>
</dbReference>
<accession>A0A6V8L711</accession>
<dbReference type="AlphaFoldDB" id="A0A6V8L711"/>
<dbReference type="Pfam" id="PF00072">
    <property type="entry name" value="Response_reg"/>
    <property type="match status" value="1"/>
</dbReference>
<dbReference type="SMART" id="SM00448">
    <property type="entry name" value="REC"/>
    <property type="match status" value="1"/>
</dbReference>
<dbReference type="Pfam" id="PF04397">
    <property type="entry name" value="LytTR"/>
    <property type="match status" value="1"/>
</dbReference>
<keyword evidence="1" id="KW-0597">Phosphoprotein</keyword>
<dbReference type="GO" id="GO:0000156">
    <property type="term" value="F:phosphorelay response regulator activity"/>
    <property type="evidence" value="ECO:0007669"/>
    <property type="project" value="InterPro"/>
</dbReference>
<reference evidence="4 5" key="1">
    <citation type="submission" date="2020-03" db="EMBL/GenBank/DDBJ databases">
        <title>Whole genome shotgun sequence of Phytohabitans rumicis NBRC 108638.</title>
        <authorList>
            <person name="Komaki H."/>
            <person name="Tamura T."/>
        </authorList>
    </citation>
    <scope>NUCLEOTIDE SEQUENCE [LARGE SCALE GENOMIC DNA]</scope>
    <source>
        <strain evidence="4 5">NBRC 108638</strain>
    </source>
</reference>
<evidence type="ECO:0000256" key="1">
    <source>
        <dbReference type="PROSITE-ProRule" id="PRU00169"/>
    </source>
</evidence>
<organism evidence="4 5">
    <name type="scientific">Phytohabitans rumicis</name>
    <dbReference type="NCBI Taxonomy" id="1076125"/>
    <lineage>
        <taxon>Bacteria</taxon>
        <taxon>Bacillati</taxon>
        <taxon>Actinomycetota</taxon>
        <taxon>Actinomycetes</taxon>
        <taxon>Micromonosporales</taxon>
        <taxon>Micromonosporaceae</taxon>
    </lineage>
</organism>
<dbReference type="Proteomes" id="UP000482960">
    <property type="component" value="Unassembled WGS sequence"/>
</dbReference>
<feature type="domain" description="HTH LytTR-type" evidence="3">
    <location>
        <begin position="133"/>
        <end position="237"/>
    </location>
</feature>
<name>A0A6V8L711_9ACTN</name>
<comment type="caution">
    <text evidence="4">The sequence shown here is derived from an EMBL/GenBank/DDBJ whole genome shotgun (WGS) entry which is preliminary data.</text>
</comment>
<dbReference type="RefSeq" id="WP_173078456.1">
    <property type="nucleotide sequence ID" value="NZ_BAABJB010000010.1"/>
</dbReference>
<sequence>MIRTLIVDDEPPARRRLRSLLAERSDVEVVGEYGTARAAVAAIEKTRPDLVFLDVQMPEGDGFGVVEALGGEHAPAIVFVTAFSEHAVRAFDVRAVDYLMKPFARERLWAALDRVRDQLPDATPSAVGPLRRLPVDVGRRIRLVDTDHIDYLRAEGNYVRVYVGSQSYLVRETLTGLAGRLDPDQFLRVHRSLVVRLDRVREIETLDHGEFVLRLDGGTALITGRSFREPVRLALGLSR</sequence>
<dbReference type="PROSITE" id="PS50110">
    <property type="entry name" value="RESPONSE_REGULATORY"/>
    <property type="match status" value="1"/>
</dbReference>